<feature type="domain" description="Aminotransferase class V" evidence="6">
    <location>
        <begin position="11"/>
        <end position="340"/>
    </location>
</feature>
<dbReference type="Gene3D" id="3.90.1150.10">
    <property type="entry name" value="Aspartate Aminotransferase, domain 1"/>
    <property type="match status" value="1"/>
</dbReference>
<dbReference type="SUPFAM" id="SSF53383">
    <property type="entry name" value="PLP-dependent transferases"/>
    <property type="match status" value="1"/>
</dbReference>
<evidence type="ECO:0000313" key="7">
    <source>
        <dbReference type="EMBL" id="PRY99681.1"/>
    </source>
</evidence>
<sequence length="393" mass="41708">MATFQYPGVRFLHSPGPTFVPKAVLDAMSNQPMDTSDPRGEEAIQVCEQGIRALLNAKSADVFLYGANGHGAWEAANVNIAGPGQSVLVIGTGHFSESWAVMAEGVGINVVRTPYRVGYTMDIDAIEHALKADTNHEIVAVFAVHTDTASSTTNDIALVRQVLDATKHPALLVVDVVASFMTTPFSMDAVGANVVVGATQKGLMTAPGLAFCAVDERALKVSQANPMPRFYWDWVKRKSTQGYGKFCGTPPQNLILGLEASLSLIDQEGPDNVFVRHRRLSKAVQAAVSCWSQAGTMDFVCKVPEARSAAVTAIQVSPDIDPEAIRKIARSEFNVALAGGLGPFAGKVFRIGHLGSLNEPMILGCLAGVEATFHRMGIKFTAGGVNAAIEALS</sequence>
<dbReference type="Pfam" id="PF00266">
    <property type="entry name" value="Aminotran_5"/>
    <property type="match status" value="1"/>
</dbReference>
<dbReference type="Proteomes" id="UP000238308">
    <property type="component" value="Unassembled WGS sequence"/>
</dbReference>
<keyword evidence="8" id="KW-1185">Reference proteome</keyword>
<dbReference type="EMBL" id="PVTV01000011">
    <property type="protein sequence ID" value="PRY99681.1"/>
    <property type="molecule type" value="Genomic_DNA"/>
</dbReference>
<comment type="cofactor">
    <cofactor evidence="1 5">
        <name>pyridoxal 5'-phosphate</name>
        <dbReference type="ChEBI" id="CHEBI:597326"/>
    </cofactor>
</comment>
<dbReference type="PANTHER" id="PTHR21152:SF40">
    <property type="entry name" value="ALANINE--GLYOXYLATE AMINOTRANSFERASE"/>
    <property type="match status" value="1"/>
</dbReference>
<evidence type="ECO:0000256" key="5">
    <source>
        <dbReference type="PIRSR" id="PIRSR000524-50"/>
    </source>
</evidence>
<evidence type="ECO:0000256" key="3">
    <source>
        <dbReference type="ARBA" id="ARBA00022898"/>
    </source>
</evidence>
<dbReference type="InterPro" id="IPR015424">
    <property type="entry name" value="PyrdxlP-dep_Trfase"/>
</dbReference>
<evidence type="ECO:0000259" key="6">
    <source>
        <dbReference type="Pfam" id="PF00266"/>
    </source>
</evidence>
<evidence type="ECO:0000256" key="4">
    <source>
        <dbReference type="PIRSR" id="PIRSR000524-1"/>
    </source>
</evidence>
<dbReference type="InterPro" id="IPR015422">
    <property type="entry name" value="PyrdxlP-dep_Trfase_small"/>
</dbReference>
<keyword evidence="3 5" id="KW-0663">Pyridoxal phosphate</keyword>
<dbReference type="InterPro" id="IPR015421">
    <property type="entry name" value="PyrdxlP-dep_Trfase_major"/>
</dbReference>
<dbReference type="GO" id="GO:0004760">
    <property type="term" value="F:L-serine-pyruvate transaminase activity"/>
    <property type="evidence" value="ECO:0007669"/>
    <property type="project" value="TreeGrafter"/>
</dbReference>
<reference evidence="7 8" key="1">
    <citation type="submission" date="2018-03" db="EMBL/GenBank/DDBJ databases">
        <title>Genomic Encyclopedia of Type Strains, Phase III (KMG-III): the genomes of soil and plant-associated and newly described type strains.</title>
        <authorList>
            <person name="Whitman W."/>
        </authorList>
    </citation>
    <scope>NUCLEOTIDE SEQUENCE [LARGE SCALE GENOMIC DNA]</scope>
    <source>
        <strain evidence="7 8">MWH-P2sevCIIIb</strain>
    </source>
</reference>
<dbReference type="PANTHER" id="PTHR21152">
    <property type="entry name" value="AMINOTRANSFERASE CLASS V"/>
    <property type="match status" value="1"/>
</dbReference>
<keyword evidence="7" id="KW-0670">Pyruvate</keyword>
<organism evidence="7 8">
    <name type="scientific">Jezberella montanilacus</name>
    <dbReference type="NCBI Taxonomy" id="323426"/>
    <lineage>
        <taxon>Bacteria</taxon>
        <taxon>Pseudomonadati</taxon>
        <taxon>Pseudomonadota</taxon>
        <taxon>Betaproteobacteria</taxon>
        <taxon>Burkholderiales</taxon>
        <taxon>Alcaligenaceae</taxon>
        <taxon>Jezberella</taxon>
    </lineage>
</organism>
<dbReference type="PIRSF" id="PIRSF000524">
    <property type="entry name" value="SPT"/>
    <property type="match status" value="1"/>
</dbReference>
<proteinExistence type="inferred from homology"/>
<evidence type="ECO:0000256" key="2">
    <source>
        <dbReference type="ARBA" id="ARBA00009236"/>
    </source>
</evidence>
<comment type="similarity">
    <text evidence="2">Belongs to the class-V pyridoxal-phosphate-dependent aminotransferase family.</text>
</comment>
<comment type="caution">
    <text evidence="7">The sequence shown here is derived from an EMBL/GenBank/DDBJ whole genome shotgun (WGS) entry which is preliminary data.</text>
</comment>
<feature type="binding site" evidence="4">
    <location>
        <position position="350"/>
    </location>
    <ligand>
        <name>substrate</name>
    </ligand>
</feature>
<dbReference type="InterPro" id="IPR024169">
    <property type="entry name" value="SP_NH2Trfase/AEP_transaminase"/>
</dbReference>
<name>A0A2T0XLC9_9BURK</name>
<dbReference type="RefSeq" id="WP_259673434.1">
    <property type="nucleotide sequence ID" value="NZ_PVTV01000011.1"/>
</dbReference>
<dbReference type="InterPro" id="IPR000192">
    <property type="entry name" value="Aminotrans_V_dom"/>
</dbReference>
<evidence type="ECO:0000313" key="8">
    <source>
        <dbReference type="Proteomes" id="UP000238308"/>
    </source>
</evidence>
<dbReference type="GO" id="GO:0008453">
    <property type="term" value="F:alanine-glyoxylate transaminase activity"/>
    <property type="evidence" value="ECO:0007669"/>
    <property type="project" value="TreeGrafter"/>
</dbReference>
<gene>
    <name evidence="7" type="ORF">BCM14_1134</name>
</gene>
<protein>
    <submittedName>
        <fullName evidence="7">Alanine-glyoxylate transaminase/serine-glyoxylate transaminase/serine-pyruvate transaminase</fullName>
    </submittedName>
</protein>
<accession>A0A2T0XLC9</accession>
<dbReference type="Gene3D" id="3.40.640.10">
    <property type="entry name" value="Type I PLP-dependent aspartate aminotransferase-like (Major domain)"/>
    <property type="match status" value="1"/>
</dbReference>
<feature type="modified residue" description="N6-(pyridoxal phosphate)lysine" evidence="5">
    <location>
        <position position="201"/>
    </location>
</feature>
<dbReference type="GO" id="GO:0019265">
    <property type="term" value="P:glycine biosynthetic process, by transamination of glyoxylate"/>
    <property type="evidence" value="ECO:0007669"/>
    <property type="project" value="TreeGrafter"/>
</dbReference>
<evidence type="ECO:0000256" key="1">
    <source>
        <dbReference type="ARBA" id="ARBA00001933"/>
    </source>
</evidence>
<dbReference type="AlphaFoldDB" id="A0A2T0XLC9"/>